<dbReference type="EMBL" id="NPEV01000094">
    <property type="protein sequence ID" value="RAI23852.1"/>
    <property type="molecule type" value="Genomic_DNA"/>
</dbReference>
<comment type="caution">
    <text evidence="1">The sequence shown here is derived from an EMBL/GenBank/DDBJ whole genome shotgun (WGS) entry which is preliminary data.</text>
</comment>
<gene>
    <name evidence="1" type="ORF">CH339_23055</name>
</gene>
<accession>A0A327JGC6</accession>
<sequence length="63" mass="6899">MHSNELISHSAIRAALIKKVLKPDGGEVLHRFAMMEFRTAQTGRSKNTFAQKAADLGFTALGQ</sequence>
<dbReference type="Proteomes" id="UP000249299">
    <property type="component" value="Unassembled WGS sequence"/>
</dbReference>
<keyword evidence="2" id="KW-1185">Reference proteome</keyword>
<reference evidence="1 2" key="1">
    <citation type="submission" date="2017-07" db="EMBL/GenBank/DDBJ databases">
        <title>Draft Genome Sequences of Select Purple Nonsulfur Bacteria.</title>
        <authorList>
            <person name="Lasarre B."/>
            <person name="Mckinlay J.B."/>
        </authorList>
    </citation>
    <scope>NUCLEOTIDE SEQUENCE [LARGE SCALE GENOMIC DNA]</scope>
    <source>
        <strain evidence="1 2">DSM 11290</strain>
    </source>
</reference>
<evidence type="ECO:0000313" key="2">
    <source>
        <dbReference type="Proteomes" id="UP000249299"/>
    </source>
</evidence>
<name>A0A327JGC6_9HYPH</name>
<protein>
    <submittedName>
        <fullName evidence="1">Uncharacterized protein</fullName>
    </submittedName>
</protein>
<dbReference type="AlphaFoldDB" id="A0A327JGC6"/>
<organism evidence="1 2">
    <name type="scientific">Rhodobium orientis</name>
    <dbReference type="NCBI Taxonomy" id="34017"/>
    <lineage>
        <taxon>Bacteria</taxon>
        <taxon>Pseudomonadati</taxon>
        <taxon>Pseudomonadota</taxon>
        <taxon>Alphaproteobacteria</taxon>
        <taxon>Hyphomicrobiales</taxon>
        <taxon>Rhodobiaceae</taxon>
        <taxon>Rhodobium</taxon>
    </lineage>
</organism>
<proteinExistence type="predicted"/>
<evidence type="ECO:0000313" key="1">
    <source>
        <dbReference type="EMBL" id="RAI23852.1"/>
    </source>
</evidence>